<sequence length="196" mass="22933">MWSKSIHYFYSQKNRQYFWCESMLERDALLLMEFDSDIVGYKTQPISIQYKDTLGEIRRYTPDYLFKRKSSEQFVFHEVKMAERVDDALMEKIALINHRLREAYGSRLEIITNEEVRVGSRIDNLETLYPYKRVLLDMQTVNQIISALPTDGYYGDLIQCARTAGVREVVPLAILAHGYLSFNAELPLSVDTKIVK</sequence>
<evidence type="ECO:0000259" key="1">
    <source>
        <dbReference type="Pfam" id="PF08722"/>
    </source>
</evidence>
<organism evidence="2 3">
    <name type="scientific">Stutzerimonas stutzeri</name>
    <name type="common">Pseudomonas stutzeri</name>
    <dbReference type="NCBI Taxonomy" id="316"/>
    <lineage>
        <taxon>Bacteria</taxon>
        <taxon>Pseudomonadati</taxon>
        <taxon>Pseudomonadota</taxon>
        <taxon>Gammaproteobacteria</taxon>
        <taxon>Pseudomonadales</taxon>
        <taxon>Pseudomonadaceae</taxon>
        <taxon>Stutzerimonas</taxon>
    </lineage>
</organism>
<dbReference type="Proteomes" id="UP000236023">
    <property type="component" value="Unassembled WGS sequence"/>
</dbReference>
<dbReference type="Pfam" id="PF08722">
    <property type="entry name" value="Tn7_TnsA-like_N"/>
    <property type="match status" value="1"/>
</dbReference>
<dbReference type="EMBL" id="POUT01000025">
    <property type="protein sequence ID" value="PNG04490.1"/>
    <property type="molecule type" value="Genomic_DNA"/>
</dbReference>
<name>A0A2N8SPT6_STUST</name>
<dbReference type="AlphaFoldDB" id="A0A2N8SPT6"/>
<evidence type="ECO:0000313" key="2">
    <source>
        <dbReference type="EMBL" id="PNG04490.1"/>
    </source>
</evidence>
<evidence type="ECO:0000313" key="3">
    <source>
        <dbReference type="Proteomes" id="UP000236023"/>
    </source>
</evidence>
<protein>
    <recommendedName>
        <fullName evidence="1">TnsA endonuclease N-terminal domain-containing protein</fullName>
    </recommendedName>
</protein>
<gene>
    <name evidence="2" type="ORF">CXK94_22060</name>
</gene>
<dbReference type="InterPro" id="IPR014833">
    <property type="entry name" value="TnsA_N"/>
</dbReference>
<reference evidence="2 3" key="1">
    <citation type="submission" date="2018-01" db="EMBL/GenBank/DDBJ databases">
        <title>Denitrification phenotypes of diverse strains of Pseudomonas stutzeri.</title>
        <authorList>
            <person name="Milligan D.A."/>
            <person name="Bergaust L."/>
            <person name="Bakken L.R."/>
            <person name="Frostegard A."/>
        </authorList>
    </citation>
    <scope>NUCLEOTIDE SEQUENCE [LARGE SCALE GENOMIC DNA]</scope>
    <source>
        <strain evidence="2 3">24a75</strain>
    </source>
</reference>
<comment type="caution">
    <text evidence="2">The sequence shown here is derived from an EMBL/GenBank/DDBJ whole genome shotgun (WGS) entry which is preliminary data.</text>
</comment>
<proteinExistence type="predicted"/>
<accession>A0A2N8SPT6</accession>
<feature type="domain" description="TnsA endonuclease N-terminal" evidence="1">
    <location>
        <begin position="35"/>
        <end position="111"/>
    </location>
</feature>